<dbReference type="PANTHER" id="PTHR33377:SF16">
    <property type="entry name" value="RX N-TERMINAL DOMAIN-CONTAINING PROTEIN"/>
    <property type="match status" value="1"/>
</dbReference>
<reference evidence="7 8" key="1">
    <citation type="journal article" date="2010" name="Nature">
        <title>Genome sequencing and analysis of the model grass Brachypodium distachyon.</title>
        <authorList>
            <consortium name="International Brachypodium Initiative"/>
        </authorList>
    </citation>
    <scope>NUCLEOTIDE SEQUENCE [LARGE SCALE GENOMIC DNA]</scope>
    <source>
        <strain evidence="7 8">Bd21</strain>
    </source>
</reference>
<dbReference type="AlphaFoldDB" id="I1GWR3"/>
<dbReference type="Gramene" id="KQK17422">
    <property type="protein sequence ID" value="KQK17422"/>
    <property type="gene ID" value="BRADI_1g34370v3"/>
</dbReference>
<evidence type="ECO:0000256" key="3">
    <source>
        <dbReference type="ARBA" id="ARBA00022737"/>
    </source>
</evidence>
<evidence type="ECO:0000259" key="6">
    <source>
        <dbReference type="Pfam" id="PF18052"/>
    </source>
</evidence>
<dbReference type="PANTHER" id="PTHR33377">
    <property type="entry name" value="OS10G0134700 PROTEIN-RELATED"/>
    <property type="match status" value="1"/>
</dbReference>
<dbReference type="GO" id="GO:0000166">
    <property type="term" value="F:nucleotide binding"/>
    <property type="evidence" value="ECO:0007669"/>
    <property type="project" value="UniProtKB-KW"/>
</dbReference>
<name>I1GWR3_BRADI</name>
<accession>I1GWR3</accession>
<dbReference type="FunCoup" id="I1GWR3">
    <property type="interactions" value="1007"/>
</dbReference>
<keyword evidence="5" id="KW-0611">Plant defense</keyword>
<evidence type="ECO:0000313" key="7">
    <source>
        <dbReference type="EMBL" id="KQK17422.1"/>
    </source>
</evidence>
<feature type="domain" description="Disease resistance N-terminal" evidence="6">
    <location>
        <begin position="10"/>
        <end position="95"/>
    </location>
</feature>
<dbReference type="HOGENOM" id="CLU_001090_0_0_1"/>
<dbReference type="KEGG" id="bdi:100825468"/>
<evidence type="ECO:0000313" key="8">
    <source>
        <dbReference type="EnsemblPlants" id="KQK17422"/>
    </source>
</evidence>
<gene>
    <name evidence="8" type="primary">LOC100825468</name>
    <name evidence="7" type="ORF">BRADI_1g34370v3</name>
</gene>
<dbReference type="OMA" id="GCERMSG"/>
<evidence type="ECO:0000256" key="2">
    <source>
        <dbReference type="ARBA" id="ARBA00022614"/>
    </source>
</evidence>
<dbReference type="Proteomes" id="UP000008810">
    <property type="component" value="Chromosome 1"/>
</dbReference>
<dbReference type="OrthoDB" id="593438at2759"/>
<dbReference type="InterPro" id="IPR027417">
    <property type="entry name" value="P-loop_NTPase"/>
</dbReference>
<dbReference type="Pfam" id="PF18052">
    <property type="entry name" value="Rx_N"/>
    <property type="match status" value="1"/>
</dbReference>
<dbReference type="GeneID" id="100825468"/>
<proteinExistence type="inferred from homology"/>
<dbReference type="EnsemblPlants" id="KQK17422">
    <property type="protein sequence ID" value="KQK17422"/>
    <property type="gene ID" value="BRADI_1g34370v3"/>
</dbReference>
<organism evidence="8">
    <name type="scientific">Brachypodium distachyon</name>
    <name type="common">Purple false brome</name>
    <name type="synonym">Trachynia distachya</name>
    <dbReference type="NCBI Taxonomy" id="15368"/>
    <lineage>
        <taxon>Eukaryota</taxon>
        <taxon>Viridiplantae</taxon>
        <taxon>Streptophyta</taxon>
        <taxon>Embryophyta</taxon>
        <taxon>Tracheophyta</taxon>
        <taxon>Spermatophyta</taxon>
        <taxon>Magnoliopsida</taxon>
        <taxon>Liliopsida</taxon>
        <taxon>Poales</taxon>
        <taxon>Poaceae</taxon>
        <taxon>BOP clade</taxon>
        <taxon>Pooideae</taxon>
        <taxon>Stipodae</taxon>
        <taxon>Brachypodieae</taxon>
        <taxon>Brachypodium</taxon>
    </lineage>
</organism>
<comment type="similarity">
    <text evidence="1">Belongs to the disease resistance NB-LRR family.</text>
</comment>
<keyword evidence="4" id="KW-0547">Nucleotide-binding</keyword>
<keyword evidence="9" id="KW-1185">Reference proteome</keyword>
<dbReference type="EMBL" id="CM000880">
    <property type="protein sequence ID" value="KQK17422.1"/>
    <property type="molecule type" value="Genomic_DNA"/>
</dbReference>
<sequence length="496" mass="56117">MEVAISAVTSELVTRFISFLMDRYRSTRARSEEKAVETLQRLLMRVSTVVEEADGRYITNSGMLMQLKMLSEAMYRAYHVLDAFRYQAHEEKGVNKVSGTTNLPFSLPLKRSRTADTSSNGKIMHLELHRSLETLEIVMANMAEFVVLLGGCERLSRRPYDAYLYTDNFMFGRHAEKQKLLSFLLQHNPPGHAPAVLPIIGSIAVGKKTLVAHVCGDERVRSRFASVVHLNGDSLLRVLDLDQRSTMSGMILVIVKLDSDVADEDWNKFHSFVKETNTGSKVIIVSRHQRTARFGSVKPIFLNPIPYEEFWYLFKTLAFGSADMAQYPRLVRIAEEFAKELQSGGSLVAANAVADVLRTNLNIQFWHCMLSRHRRVIQKNISVHGAPPNLHFQQGHTIDITDFALHASSPIRIAPCTRSSNMMKNDSMKTKSRKVVTLRELLVNPTGRPKEEFSLLTWESRMPPYSRFAHLVESCSDHDLPQDVTVSGRKRQGAPV</sequence>
<reference evidence="7" key="2">
    <citation type="submission" date="2017-06" db="EMBL/GenBank/DDBJ databases">
        <title>WGS assembly of Brachypodium distachyon.</title>
        <authorList>
            <consortium name="The International Brachypodium Initiative"/>
            <person name="Lucas S."/>
            <person name="Harmon-Smith M."/>
            <person name="Lail K."/>
            <person name="Tice H."/>
            <person name="Grimwood J."/>
            <person name="Bruce D."/>
            <person name="Barry K."/>
            <person name="Shu S."/>
            <person name="Lindquist E."/>
            <person name="Wang M."/>
            <person name="Pitluck S."/>
            <person name="Vogel J.P."/>
            <person name="Garvin D.F."/>
            <person name="Mockler T.C."/>
            <person name="Schmutz J."/>
            <person name="Rokhsar D."/>
            <person name="Bevan M.W."/>
        </authorList>
    </citation>
    <scope>NUCLEOTIDE SEQUENCE</scope>
    <source>
        <strain evidence="7">Bd21</strain>
    </source>
</reference>
<dbReference type="ExpressionAtlas" id="I1GWR3">
    <property type="expression patterns" value="baseline"/>
</dbReference>
<reference evidence="8" key="3">
    <citation type="submission" date="2018-08" db="UniProtKB">
        <authorList>
            <consortium name="EnsemblPlants"/>
        </authorList>
    </citation>
    <scope>IDENTIFICATION</scope>
    <source>
        <strain evidence="8">cv. Bd21</strain>
    </source>
</reference>
<evidence type="ECO:0000313" key="9">
    <source>
        <dbReference type="Proteomes" id="UP000008810"/>
    </source>
</evidence>
<dbReference type="RefSeq" id="XP_003560520.1">
    <property type="nucleotide sequence ID" value="XM_003560472.3"/>
</dbReference>
<evidence type="ECO:0000256" key="5">
    <source>
        <dbReference type="ARBA" id="ARBA00022821"/>
    </source>
</evidence>
<evidence type="ECO:0000256" key="1">
    <source>
        <dbReference type="ARBA" id="ARBA00008894"/>
    </source>
</evidence>
<dbReference type="GO" id="GO:0006952">
    <property type="term" value="P:defense response"/>
    <property type="evidence" value="ECO:0007669"/>
    <property type="project" value="UniProtKB-KW"/>
</dbReference>
<dbReference type="InterPro" id="IPR041118">
    <property type="entry name" value="Rx_N"/>
</dbReference>
<evidence type="ECO:0000256" key="4">
    <source>
        <dbReference type="ARBA" id="ARBA00022741"/>
    </source>
</evidence>
<dbReference type="eggNOG" id="KOG4658">
    <property type="taxonomic scope" value="Eukaryota"/>
</dbReference>
<protein>
    <recommendedName>
        <fullName evidence="6">Disease resistance N-terminal domain-containing protein</fullName>
    </recommendedName>
</protein>
<dbReference type="SUPFAM" id="SSF52540">
    <property type="entry name" value="P-loop containing nucleoside triphosphate hydrolases"/>
    <property type="match status" value="1"/>
</dbReference>
<keyword evidence="2" id="KW-0433">Leucine-rich repeat</keyword>
<keyword evidence="3" id="KW-0677">Repeat</keyword>